<evidence type="ECO:0000256" key="1">
    <source>
        <dbReference type="SAM" id="Coils"/>
    </source>
</evidence>
<organism evidence="2 3">
    <name type="scientific">Paenibacillus terrae</name>
    <dbReference type="NCBI Taxonomy" id="159743"/>
    <lineage>
        <taxon>Bacteria</taxon>
        <taxon>Bacillati</taxon>
        <taxon>Bacillota</taxon>
        <taxon>Bacilli</taxon>
        <taxon>Bacillales</taxon>
        <taxon>Paenibacillaceae</taxon>
        <taxon>Paenibacillus</taxon>
    </lineage>
</organism>
<dbReference type="RefSeq" id="WP_044648995.1">
    <property type="nucleotide sequence ID" value="NZ_JTHP01000096.1"/>
</dbReference>
<reference evidence="2 3" key="1">
    <citation type="submission" date="2014-11" db="EMBL/GenBank/DDBJ databases">
        <title>Draft Genome Sequences of Paenibacillus polymyxa NRRL B-30509 and Paenibacillus terrae NRRL B-30644, Strains from a Poultry Environment that Produce Tridecaptin A and Paenicidins.</title>
        <authorList>
            <person name="van Belkum M.J."/>
            <person name="Lohans C.T."/>
            <person name="Vederas J.C."/>
        </authorList>
    </citation>
    <scope>NUCLEOTIDE SEQUENCE [LARGE SCALE GENOMIC DNA]</scope>
    <source>
        <strain evidence="2 3">NRRL B-30644</strain>
    </source>
</reference>
<name>A0A0D7WY60_9BACL</name>
<gene>
    <name evidence="2" type="ORF">QD47_26830</name>
</gene>
<dbReference type="AlphaFoldDB" id="A0A0D7WY60"/>
<protein>
    <submittedName>
        <fullName evidence="2">Uncharacterized protein</fullName>
    </submittedName>
</protein>
<dbReference type="EMBL" id="JTHP01000096">
    <property type="protein sequence ID" value="KJD42682.1"/>
    <property type="molecule type" value="Genomic_DNA"/>
</dbReference>
<evidence type="ECO:0000313" key="3">
    <source>
        <dbReference type="Proteomes" id="UP000032534"/>
    </source>
</evidence>
<sequence length="1174" mass="135981">MIKKRQYHLWQYQLGDVTEQNGEFSLAYTQADAKQTSETFMYYILHERIMNKQFDATVEYITNQDTSDPKSNNSKPIRKKKNLLPIMTIETGRGRSEEDNDKLKRLLEKGFSAIYSNTNGQEIARHTYVFLDNVLSGAQNKECHQLFILEKYAEALKAYVSLGTEPTQCTVSKNLTRNALMTTDVYLCPVDMKQLTICILPDKEIPITEDVEMILPYHRTPEEEGRYVKLQAYVEEEQHYEKQRQKINHKVKEHKIELPIAPNNRDQYKTTGRWERENNRRVCLEHLSKPSWKVEKKDGVSVPVWTIDQTEPYEKKELPITPWSTGLQLAEVKNHSVMENVFDGMGLVSKELGQQMERFLKVDYTITGYQLRLPAIKGFFPCVDFHGYFRKHNVKRIQDIFGTWHDADKIDILTTESTFKAKLQVIGEKPDGSEEKAWLFPSIAAYQSKLIEYGYDAIGISNIAKPVHEQYRKSSYQLLLALDLQARDIVCLSHVQGDLIYQALSIYRKEELEWEDLRYLQAFLHLVYRENSDNGIGKQCSDAIHALQLNKKLAFDHKVRQTIKEVIDHKIDEMGLGKFYVEAKYLYVTQDILAFLSYAAAADHHTWKYTGFLSAKQSYCGGAIVGQNLFARNPIMSFSEITRTTFVDYEGEDAEFIRHIDNIVQLPLGTEPDRLGGADRDGDELLILSTGLNLAETQIEYLQQYNFKVNDEKSEHQGKNRLDLMNENIQKHFVERFPAQAKVSLADYVIDSLVQVNDADKSTAPSKEWNKENVIDFIIRSEDKTGEITDINTTIENIANAQEGLLQYKFPIAIMKHLQALCIDASKSGLFDQVVIPDVIQYRFGTLKPQFTFFKDGKTYNKDRKHTSALDLLAESMFSFKKYINRIMLEDTDRKIRKHQFENIYQYFQNPDLDTVCVDQTIDTLQATYDTFQKRNRELTQEKQSLNPYSSDERQKRLRKEVDAKFAELYRETKAAAEHICDCPSLLATAAVRKTYVDSKAKNSNKNYSFCWVVASEGMLQNVQLHYEDKDKVYIQQVKESDEHTFEWLGHNYTTVMKKREAYTLQWPEGKDMSIPDKYLKRQDAKLDDLMDYKISLVSSEKKAWNPKEVAEKIVGQTYTVFNDRDWLGVAEGLSIARKTGDSILDCYMHKSITIKHIIKTTKASIICLADFRA</sequence>
<accession>A0A0D7WY60</accession>
<keyword evidence="1" id="KW-0175">Coiled coil</keyword>
<feature type="coiled-coil region" evidence="1">
    <location>
        <begin position="230"/>
        <end position="257"/>
    </location>
</feature>
<proteinExistence type="predicted"/>
<dbReference type="PATRIC" id="fig|159743.3.peg.5968"/>
<comment type="caution">
    <text evidence="2">The sequence shown here is derived from an EMBL/GenBank/DDBJ whole genome shotgun (WGS) entry which is preliminary data.</text>
</comment>
<dbReference type="OrthoDB" id="1891855at2"/>
<evidence type="ECO:0000313" key="2">
    <source>
        <dbReference type="EMBL" id="KJD42682.1"/>
    </source>
</evidence>
<keyword evidence="3" id="KW-1185">Reference proteome</keyword>
<dbReference type="Proteomes" id="UP000032534">
    <property type="component" value="Unassembled WGS sequence"/>
</dbReference>